<dbReference type="EMBL" id="CM008053">
    <property type="protein sequence ID" value="PVH34572.1"/>
    <property type="molecule type" value="Genomic_DNA"/>
</dbReference>
<reference evidence="2" key="1">
    <citation type="submission" date="2018-04" db="EMBL/GenBank/DDBJ databases">
        <title>WGS assembly of Panicum hallii.</title>
        <authorList>
            <person name="Lovell J."/>
            <person name="Jenkins J."/>
            <person name="Lowry D."/>
            <person name="Mamidi S."/>
            <person name="Sreedasyam A."/>
            <person name="Weng X."/>
            <person name="Barry K."/>
            <person name="Bonette J."/>
            <person name="Campitelli B."/>
            <person name="Daum C."/>
            <person name="Gordon S."/>
            <person name="Gould B."/>
            <person name="Lipzen A."/>
            <person name="Macqueen A."/>
            <person name="Palacio-Mejia J."/>
            <person name="Plott C."/>
            <person name="Shakirov E."/>
            <person name="Shu S."/>
            <person name="Yoshinaga Y."/>
            <person name="Zane M."/>
            <person name="Rokhsar D."/>
            <person name="Grimwood J."/>
            <person name="Schmutz J."/>
            <person name="Juenger T."/>
        </authorList>
    </citation>
    <scope>NUCLEOTIDE SEQUENCE [LARGE SCALE GENOMIC DNA]</scope>
    <source>
        <strain evidence="2">FIL2</strain>
    </source>
</reference>
<evidence type="ECO:0000256" key="1">
    <source>
        <dbReference type="SAM" id="MobiDB-lite"/>
    </source>
</evidence>
<protein>
    <submittedName>
        <fullName evidence="2">Uncharacterized protein</fullName>
    </submittedName>
</protein>
<evidence type="ECO:0000313" key="2">
    <source>
        <dbReference type="EMBL" id="PVH34572.1"/>
    </source>
</evidence>
<proteinExistence type="predicted"/>
<feature type="compositionally biased region" description="Basic and acidic residues" evidence="1">
    <location>
        <begin position="16"/>
        <end position="28"/>
    </location>
</feature>
<name>A0A2T8IA69_9POAL</name>
<sequence length="53" mass="6038">MKYTNKRSLKSAAKKKNQDWRKRAREEQGITQADKGKVTAILHTASLSSSFSR</sequence>
<organism evidence="2">
    <name type="scientific">Panicum hallii</name>
    <dbReference type="NCBI Taxonomy" id="206008"/>
    <lineage>
        <taxon>Eukaryota</taxon>
        <taxon>Viridiplantae</taxon>
        <taxon>Streptophyta</taxon>
        <taxon>Embryophyta</taxon>
        <taxon>Tracheophyta</taxon>
        <taxon>Spermatophyta</taxon>
        <taxon>Magnoliopsida</taxon>
        <taxon>Liliopsida</taxon>
        <taxon>Poales</taxon>
        <taxon>Poaceae</taxon>
        <taxon>PACMAD clade</taxon>
        <taxon>Panicoideae</taxon>
        <taxon>Panicodae</taxon>
        <taxon>Paniceae</taxon>
        <taxon>Panicinae</taxon>
        <taxon>Panicum</taxon>
        <taxon>Panicum sect. Panicum</taxon>
    </lineage>
</organism>
<gene>
    <name evidence="2" type="ORF">PAHAL_8G251600</name>
</gene>
<feature type="compositionally biased region" description="Basic residues" evidence="1">
    <location>
        <begin position="1"/>
        <end position="15"/>
    </location>
</feature>
<accession>A0A2T8IA69</accession>
<feature type="region of interest" description="Disordered" evidence="1">
    <location>
        <begin position="1"/>
        <end position="32"/>
    </location>
</feature>
<dbReference type="Proteomes" id="UP000243499">
    <property type="component" value="Chromosome 8"/>
</dbReference>
<dbReference type="AlphaFoldDB" id="A0A2T8IA69"/>
<dbReference type="Gramene" id="PVH34572">
    <property type="protein sequence ID" value="PVH34572"/>
    <property type="gene ID" value="PAHAL_8G251600"/>
</dbReference>